<evidence type="ECO:0008006" key="3">
    <source>
        <dbReference type="Google" id="ProtNLM"/>
    </source>
</evidence>
<dbReference type="OrthoDB" id="2407634at2759"/>
<gene>
    <name evidence="1" type="ORF">F8M41_023827</name>
</gene>
<comment type="caution">
    <text evidence="1">The sequence shown here is derived from an EMBL/GenBank/DDBJ whole genome shotgun (WGS) entry which is preliminary data.</text>
</comment>
<reference evidence="1 2" key="1">
    <citation type="journal article" date="2019" name="Environ. Microbiol.">
        <title>At the nexus of three kingdoms: the genome of the mycorrhizal fungus Gigaspora margarita provides insights into plant, endobacterial and fungal interactions.</title>
        <authorList>
            <person name="Venice F."/>
            <person name="Ghignone S."/>
            <person name="Salvioli di Fossalunga A."/>
            <person name="Amselem J."/>
            <person name="Novero M."/>
            <person name="Xianan X."/>
            <person name="Sedzielewska Toro K."/>
            <person name="Morin E."/>
            <person name="Lipzen A."/>
            <person name="Grigoriev I.V."/>
            <person name="Henrissat B."/>
            <person name="Martin F.M."/>
            <person name="Bonfante P."/>
        </authorList>
    </citation>
    <scope>NUCLEOTIDE SEQUENCE [LARGE SCALE GENOMIC DNA]</scope>
    <source>
        <strain evidence="1 2">BEG34</strain>
    </source>
</reference>
<proteinExistence type="predicted"/>
<evidence type="ECO:0000313" key="2">
    <source>
        <dbReference type="Proteomes" id="UP000439903"/>
    </source>
</evidence>
<dbReference type="Proteomes" id="UP000439903">
    <property type="component" value="Unassembled WGS sequence"/>
</dbReference>
<name>A0A8H4EGF4_GIGMA</name>
<dbReference type="AlphaFoldDB" id="A0A8H4EGF4"/>
<accession>A0A8H4EGF4</accession>
<evidence type="ECO:0000313" key="1">
    <source>
        <dbReference type="EMBL" id="KAF0479562.1"/>
    </source>
</evidence>
<protein>
    <recommendedName>
        <fullName evidence="3">C2H2-type domain-containing protein</fullName>
    </recommendedName>
</protein>
<dbReference type="EMBL" id="WTPW01000790">
    <property type="protein sequence ID" value="KAF0479562.1"/>
    <property type="molecule type" value="Genomic_DNA"/>
</dbReference>
<keyword evidence="2" id="KW-1185">Reference proteome</keyword>
<sequence length="162" mass="18594">MQSLFQKNFKNKRGLLIHQTRIYSKNKTIATINTYVVCSLCPQKTFKNKQGLIRHEQIVHSLYNSPRAGIPILPQDAIAEFKKILVYHIQKKLSNNSSSAGPQCVMLSCTKSQFVGVFGGYITRYSITRCSYECFFSGQSAYNLLYQILDDENWGVRYYLQG</sequence>
<organism evidence="1 2">
    <name type="scientific">Gigaspora margarita</name>
    <dbReference type="NCBI Taxonomy" id="4874"/>
    <lineage>
        <taxon>Eukaryota</taxon>
        <taxon>Fungi</taxon>
        <taxon>Fungi incertae sedis</taxon>
        <taxon>Mucoromycota</taxon>
        <taxon>Glomeromycotina</taxon>
        <taxon>Glomeromycetes</taxon>
        <taxon>Diversisporales</taxon>
        <taxon>Gigasporaceae</taxon>
        <taxon>Gigaspora</taxon>
    </lineage>
</organism>